<reference evidence="7 8" key="1">
    <citation type="submission" date="2020-03" db="EMBL/GenBank/DDBJ databases">
        <title>Genomic Encyclopedia of Type Strains, Phase IV (KMG-IV): sequencing the most valuable type-strain genomes for metagenomic binning, comparative biology and taxonomic classification.</title>
        <authorList>
            <person name="Goeker M."/>
        </authorList>
    </citation>
    <scope>NUCLEOTIDE SEQUENCE [LARGE SCALE GENOMIC DNA]</scope>
    <source>
        <strain evidence="7 8">DSM 103870</strain>
    </source>
</reference>
<protein>
    <submittedName>
        <fullName evidence="7">Glucans biosynthesis protein</fullName>
    </submittedName>
</protein>
<dbReference type="InterPro" id="IPR014438">
    <property type="entry name" value="Glucan_biosyn_MdoG/MdoD"/>
</dbReference>
<dbReference type="PROSITE" id="PS51318">
    <property type="entry name" value="TAT"/>
    <property type="match status" value="1"/>
</dbReference>
<evidence type="ECO:0000256" key="3">
    <source>
        <dbReference type="ARBA" id="ARBA00009284"/>
    </source>
</evidence>
<dbReference type="Proteomes" id="UP001429580">
    <property type="component" value="Unassembled WGS sequence"/>
</dbReference>
<evidence type="ECO:0000256" key="2">
    <source>
        <dbReference type="ARBA" id="ARBA00005001"/>
    </source>
</evidence>
<dbReference type="RefSeq" id="WP_166948424.1">
    <property type="nucleotide sequence ID" value="NZ_JAASQI010000001.1"/>
</dbReference>
<organism evidence="7 8">
    <name type="scientific">Pseudochelatococcus lubricantis</name>
    <dbReference type="NCBI Taxonomy" id="1538102"/>
    <lineage>
        <taxon>Bacteria</taxon>
        <taxon>Pseudomonadati</taxon>
        <taxon>Pseudomonadota</taxon>
        <taxon>Alphaproteobacteria</taxon>
        <taxon>Hyphomicrobiales</taxon>
        <taxon>Chelatococcaceae</taxon>
        <taxon>Pseudochelatococcus</taxon>
    </lineage>
</organism>
<comment type="pathway">
    <text evidence="2">Glycan metabolism; osmoregulated periplasmic glucan (OPG) biosynthesis.</text>
</comment>
<evidence type="ECO:0000259" key="6">
    <source>
        <dbReference type="Pfam" id="PF04349"/>
    </source>
</evidence>
<keyword evidence="4" id="KW-0574">Periplasm</keyword>
<keyword evidence="8" id="KW-1185">Reference proteome</keyword>
<dbReference type="SUPFAM" id="SSF74650">
    <property type="entry name" value="Galactose mutarotase-like"/>
    <property type="match status" value="1"/>
</dbReference>
<evidence type="ECO:0000256" key="5">
    <source>
        <dbReference type="SAM" id="MobiDB-lite"/>
    </source>
</evidence>
<comment type="subcellular location">
    <subcellularLocation>
        <location evidence="1">Periplasm</location>
    </subcellularLocation>
</comment>
<dbReference type="EMBL" id="JAASQI010000001">
    <property type="protein sequence ID" value="NIJ56719.1"/>
    <property type="molecule type" value="Genomic_DNA"/>
</dbReference>
<accession>A0ABX0UUT3</accession>
<dbReference type="InterPro" id="IPR006311">
    <property type="entry name" value="TAT_signal"/>
</dbReference>
<dbReference type="Gene3D" id="2.70.98.10">
    <property type="match status" value="1"/>
</dbReference>
<dbReference type="Pfam" id="PF04349">
    <property type="entry name" value="MdoG"/>
    <property type="match status" value="1"/>
</dbReference>
<gene>
    <name evidence="7" type="ORF">FHS82_000532</name>
</gene>
<dbReference type="SUPFAM" id="SSF81296">
    <property type="entry name" value="E set domains"/>
    <property type="match status" value="1"/>
</dbReference>
<name>A0ABX0UUT3_9HYPH</name>
<dbReference type="InterPro" id="IPR014756">
    <property type="entry name" value="Ig_E-set"/>
</dbReference>
<feature type="domain" description="Glucan biosynthesis periplasmic MdoG C-terminal" evidence="6">
    <location>
        <begin position="69"/>
        <end position="562"/>
    </location>
</feature>
<dbReference type="InterPro" id="IPR007444">
    <property type="entry name" value="Glucan_biosyn_MdoG_C"/>
</dbReference>
<comment type="similarity">
    <text evidence="3">Belongs to the OpgD/OpgG family.</text>
</comment>
<evidence type="ECO:0000313" key="7">
    <source>
        <dbReference type="EMBL" id="NIJ56719.1"/>
    </source>
</evidence>
<proteinExistence type="inferred from homology"/>
<dbReference type="InterPro" id="IPR013783">
    <property type="entry name" value="Ig-like_fold"/>
</dbReference>
<evidence type="ECO:0000313" key="8">
    <source>
        <dbReference type="Proteomes" id="UP001429580"/>
    </source>
</evidence>
<dbReference type="Gene3D" id="2.60.40.10">
    <property type="entry name" value="Immunoglobulins"/>
    <property type="match status" value="1"/>
</dbReference>
<dbReference type="InterPro" id="IPR014718">
    <property type="entry name" value="GH-type_carb-bd"/>
</dbReference>
<dbReference type="PANTHER" id="PTHR30504">
    <property type="entry name" value="GLUCANS BIOSYNTHESIS PROTEIN"/>
    <property type="match status" value="1"/>
</dbReference>
<sequence>MAGETASAGKTAPIPAADDSRAFSVSRRAALALGLAAAGATVTGLGPARAQEPSFLEAALATVGDGETFDPARLLEIARLLAKRPYTDSPSELPDDFSNLTYDQYIGIRAKPGSYLWHGEGRGFTVEPLHRGFIFASPVRLYAVDDGAIRRVRYARDLFDFGKPATAGQPAPGAGGTPPAAAAQAANAPAAPAEEPLDFSGFRMYTDVPGEAPQEVAIFQGATFFRAKARGQNYGVHAHTLMLRPADAKGEELPQFRAFWIERPLAGSGVLVIHALLDSESVAGVVRFTFRTGDTAITDVEATLIPRARLDHIGIGGSTANFLFGPIRQSTVPDTRVAVHDIGGLQIHNGRSEWLWRPVDNPQTLQISAFLDVSPKGFGLLQRGRDFGAYEDDVQHFERRPSLWVEPLQEWGEGAVQLIEVPTTSEGTPNIISYWRPTQAIEAGTEARFSWRLFWCWSLPERPNLALVRGTRIGALPGSRVRRFAVSFVGDELARPDIGTAVKVSLSASRGTVGNTRVWTYPERKLVRVLFDLDPGNEASSELRLELTAAEKPVSESWLFRWTP</sequence>
<dbReference type="PANTHER" id="PTHR30504:SF2">
    <property type="entry name" value="GLUCANS BIOSYNTHESIS PROTEIN G"/>
    <property type="match status" value="1"/>
</dbReference>
<dbReference type="PIRSF" id="PIRSF006281">
    <property type="entry name" value="MdoG"/>
    <property type="match status" value="1"/>
</dbReference>
<feature type="region of interest" description="Disordered" evidence="5">
    <location>
        <begin position="166"/>
        <end position="189"/>
    </location>
</feature>
<comment type="caution">
    <text evidence="7">The sequence shown here is derived from an EMBL/GenBank/DDBJ whole genome shotgun (WGS) entry which is preliminary data.</text>
</comment>
<evidence type="ECO:0000256" key="4">
    <source>
        <dbReference type="ARBA" id="ARBA00022764"/>
    </source>
</evidence>
<evidence type="ECO:0000256" key="1">
    <source>
        <dbReference type="ARBA" id="ARBA00004418"/>
    </source>
</evidence>
<dbReference type="InterPro" id="IPR011013">
    <property type="entry name" value="Gal_mutarotase_sf_dom"/>
</dbReference>